<organism evidence="1 2">
    <name type="scientific">Mycobacterium simiae</name>
    <name type="common">Mycobacterium habana</name>
    <dbReference type="NCBI Taxonomy" id="1784"/>
    <lineage>
        <taxon>Bacteria</taxon>
        <taxon>Bacillati</taxon>
        <taxon>Actinomycetota</taxon>
        <taxon>Actinomycetes</taxon>
        <taxon>Mycobacteriales</taxon>
        <taxon>Mycobacteriaceae</taxon>
        <taxon>Mycobacterium</taxon>
        <taxon>Mycobacterium simiae complex</taxon>
    </lineage>
</organism>
<evidence type="ECO:0000313" key="2">
    <source>
        <dbReference type="Proteomes" id="UP000193040"/>
    </source>
</evidence>
<protein>
    <submittedName>
        <fullName evidence="1">Uncharacterized protein</fullName>
    </submittedName>
</protein>
<name>A0A1X0YGE4_MYCSI</name>
<keyword evidence="2" id="KW-1185">Reference proteome</keyword>
<comment type="caution">
    <text evidence="1">The sequence shown here is derived from an EMBL/GenBank/DDBJ whole genome shotgun (WGS) entry which is preliminary data.</text>
</comment>
<gene>
    <name evidence="1" type="ORF">B5M45_02040</name>
</gene>
<dbReference type="Proteomes" id="UP000193040">
    <property type="component" value="Unassembled WGS sequence"/>
</dbReference>
<sequence>MAGGIAAAAAGAVRHLTAREVKLADLADNTDPGRLATLTESDRARLTGKYGDAYGSSTCRQLMTATPPNGFGRRNLSYPAVMMGLCL</sequence>
<reference evidence="1 2" key="1">
    <citation type="submission" date="2017-03" db="EMBL/GenBank/DDBJ databases">
        <title>Genomic insights into Mycobacterium simiae human colonization.</title>
        <authorList>
            <person name="Steffani J.L."/>
            <person name="Brunck M.E."/>
            <person name="Cruz E."/>
            <person name="Montiel R."/>
            <person name="Barona F."/>
        </authorList>
    </citation>
    <scope>NUCLEOTIDE SEQUENCE [LARGE SCALE GENOMIC DNA]</scope>
    <source>
        <strain evidence="1 2">MsiGto</strain>
    </source>
</reference>
<dbReference type="AlphaFoldDB" id="A0A1X0YGE4"/>
<accession>A0A1X0YGE4</accession>
<proteinExistence type="predicted"/>
<evidence type="ECO:0000313" key="1">
    <source>
        <dbReference type="EMBL" id="ORJ64027.1"/>
    </source>
</evidence>
<dbReference type="EMBL" id="MZZM01000005">
    <property type="protein sequence ID" value="ORJ64027.1"/>
    <property type="molecule type" value="Genomic_DNA"/>
</dbReference>